<gene>
    <name evidence="4" type="ORF">DFR27_1239</name>
</gene>
<feature type="chain" id="PRO_5018268888" evidence="2">
    <location>
        <begin position="29"/>
        <end position="486"/>
    </location>
</feature>
<comment type="similarity">
    <text evidence="1">Belongs to the bacterial solute-binding protein 3 family.</text>
</comment>
<dbReference type="Gene3D" id="3.40.190.10">
    <property type="entry name" value="Periplasmic binding protein-like II"/>
    <property type="match status" value="2"/>
</dbReference>
<dbReference type="InterPro" id="IPR008258">
    <property type="entry name" value="Transglycosylase_SLT_dom_1"/>
</dbReference>
<protein>
    <submittedName>
        <fullName evidence="4">Membrane-bound lytic murein transglycosylase F</fullName>
    </submittedName>
</protein>
<feature type="signal peptide" evidence="2">
    <location>
        <begin position="1"/>
        <end position="28"/>
    </location>
</feature>
<dbReference type="GO" id="GO:0009279">
    <property type="term" value="C:cell outer membrane"/>
    <property type="evidence" value="ECO:0007669"/>
    <property type="project" value="TreeGrafter"/>
</dbReference>
<evidence type="ECO:0000256" key="1">
    <source>
        <dbReference type="ARBA" id="ARBA00010333"/>
    </source>
</evidence>
<dbReference type="Proteomes" id="UP000267187">
    <property type="component" value="Unassembled WGS sequence"/>
</dbReference>
<keyword evidence="5" id="KW-1185">Reference proteome</keyword>
<evidence type="ECO:0000256" key="2">
    <source>
        <dbReference type="SAM" id="SignalP"/>
    </source>
</evidence>
<keyword evidence="2" id="KW-0732">Signal</keyword>
<proteinExistence type="inferred from homology"/>
<accession>A0A3M0ACR1</accession>
<dbReference type="PANTHER" id="PTHR35936:SF32">
    <property type="entry name" value="MEMBRANE-BOUND LYTIC MUREIN TRANSGLYCOSYLASE F"/>
    <property type="match status" value="1"/>
</dbReference>
<name>A0A3M0ACR1_9GAMM</name>
<dbReference type="OrthoDB" id="9815002at2"/>
<comment type="caution">
    <text evidence="4">The sequence shown here is derived from an EMBL/GenBank/DDBJ whole genome shotgun (WGS) entry which is preliminary data.</text>
</comment>
<dbReference type="SUPFAM" id="SSF53955">
    <property type="entry name" value="Lysozyme-like"/>
    <property type="match status" value="1"/>
</dbReference>
<feature type="domain" description="Transglycosylase SLT" evidence="3">
    <location>
        <begin position="307"/>
        <end position="409"/>
    </location>
</feature>
<evidence type="ECO:0000259" key="3">
    <source>
        <dbReference type="Pfam" id="PF01464"/>
    </source>
</evidence>
<dbReference type="CDD" id="cd13403">
    <property type="entry name" value="MLTF-like"/>
    <property type="match status" value="1"/>
</dbReference>
<dbReference type="GO" id="GO:0008933">
    <property type="term" value="F:peptidoglycan lytic transglycosylase activity"/>
    <property type="evidence" value="ECO:0007669"/>
    <property type="project" value="TreeGrafter"/>
</dbReference>
<dbReference type="SUPFAM" id="SSF53850">
    <property type="entry name" value="Periplasmic binding protein-like II"/>
    <property type="match status" value="1"/>
</dbReference>
<evidence type="ECO:0000313" key="5">
    <source>
        <dbReference type="Proteomes" id="UP000267187"/>
    </source>
</evidence>
<dbReference type="EMBL" id="REFJ01000002">
    <property type="protein sequence ID" value="RMA81419.1"/>
    <property type="molecule type" value="Genomic_DNA"/>
</dbReference>
<reference evidence="4 5" key="1">
    <citation type="submission" date="2018-10" db="EMBL/GenBank/DDBJ databases">
        <title>Genomic Encyclopedia of Type Strains, Phase IV (KMG-IV): sequencing the most valuable type-strain genomes for metagenomic binning, comparative biology and taxonomic classification.</title>
        <authorList>
            <person name="Goeker M."/>
        </authorList>
    </citation>
    <scope>NUCLEOTIDE SEQUENCE [LARGE SCALE GENOMIC DNA]</scope>
    <source>
        <strain evidence="4 5">DSM 25080</strain>
    </source>
</reference>
<dbReference type="PANTHER" id="PTHR35936">
    <property type="entry name" value="MEMBRANE-BOUND LYTIC MUREIN TRANSGLYCOSYLASE F"/>
    <property type="match status" value="1"/>
</dbReference>
<dbReference type="Pfam" id="PF01464">
    <property type="entry name" value="SLT"/>
    <property type="match status" value="1"/>
</dbReference>
<dbReference type="AlphaFoldDB" id="A0A3M0ACR1"/>
<dbReference type="InterPro" id="IPR023346">
    <property type="entry name" value="Lysozyme-like_dom_sf"/>
</dbReference>
<dbReference type="RefSeq" id="WP_121876561.1">
    <property type="nucleotide sequence ID" value="NZ_REFJ01000002.1"/>
</dbReference>
<dbReference type="Gene3D" id="1.10.530.10">
    <property type="match status" value="1"/>
</dbReference>
<evidence type="ECO:0000313" key="4">
    <source>
        <dbReference type="EMBL" id="RMA81419.1"/>
    </source>
</evidence>
<dbReference type="GO" id="GO:0009253">
    <property type="term" value="P:peptidoglycan catabolic process"/>
    <property type="evidence" value="ECO:0007669"/>
    <property type="project" value="TreeGrafter"/>
</dbReference>
<organism evidence="4 5">
    <name type="scientific">Umboniibacter marinipuniceus</name>
    <dbReference type="NCBI Taxonomy" id="569599"/>
    <lineage>
        <taxon>Bacteria</taxon>
        <taxon>Pseudomonadati</taxon>
        <taxon>Pseudomonadota</taxon>
        <taxon>Gammaproteobacteria</taxon>
        <taxon>Cellvibrionales</taxon>
        <taxon>Cellvibrionaceae</taxon>
        <taxon>Umboniibacter</taxon>
    </lineage>
</organism>
<sequence length="486" mass="54019">MIINLTIRIVFALTAVALWLNVSMASEANHDEPSTWVQAAQSPLIPLKTSQHTQTQNAIIIGSINKRSTWYTDHNEFRGIEYFLATQFSQFANRPIELIAYPSLGELRDALQRGDIDVVAAGVNDQWIDTTSFVAGPNYRTVLPVIVTPRSSSPGIDEGTHSGIPAPSEIVVIDNGYSEHIARQHFQTAVRVDPQANMPVLVESVSRGIIDAAVIDLHAFQHVSMLYPDLQAHSIGGVTPNHTWLTSHRDPTLSAMIQQFFRDHLDYIALDNMMAAELPRITEFSEADARSFRFLMRARLPAFSQTIVAAAETVNLPTSLIAAVGFQESHWSANATSPTGVKGFMMLTQTTAAELGVVDRTNASASIFGGARYLRKLYNNLPDRLSYDNRIAFALASYNMGRSHLEDARILAQQNGYDPDRWDHVKPFVIMLEDPNIYASTKRGYARGRECATYVDNVLRYQALLDTTPYLVANSIQRHTRYAVAP</sequence>